<keyword evidence="2" id="KW-1185">Reference proteome</keyword>
<evidence type="ECO:0000313" key="2">
    <source>
        <dbReference type="Proteomes" id="UP000789860"/>
    </source>
</evidence>
<dbReference type="EMBL" id="CAJVPM010000391">
    <property type="protein sequence ID" value="CAG8443260.1"/>
    <property type="molecule type" value="Genomic_DNA"/>
</dbReference>
<evidence type="ECO:0000313" key="1">
    <source>
        <dbReference type="EMBL" id="CAG8443260.1"/>
    </source>
</evidence>
<reference evidence="1" key="1">
    <citation type="submission" date="2021-06" db="EMBL/GenBank/DDBJ databases">
        <authorList>
            <person name="Kallberg Y."/>
            <person name="Tangrot J."/>
            <person name="Rosling A."/>
        </authorList>
    </citation>
    <scope>NUCLEOTIDE SEQUENCE</scope>
    <source>
        <strain evidence="1">AU212A</strain>
    </source>
</reference>
<organism evidence="1 2">
    <name type="scientific">Scutellospora calospora</name>
    <dbReference type="NCBI Taxonomy" id="85575"/>
    <lineage>
        <taxon>Eukaryota</taxon>
        <taxon>Fungi</taxon>
        <taxon>Fungi incertae sedis</taxon>
        <taxon>Mucoromycota</taxon>
        <taxon>Glomeromycotina</taxon>
        <taxon>Glomeromycetes</taxon>
        <taxon>Diversisporales</taxon>
        <taxon>Gigasporaceae</taxon>
        <taxon>Scutellospora</taxon>
    </lineage>
</organism>
<feature type="non-terminal residue" evidence="1">
    <location>
        <position position="210"/>
    </location>
</feature>
<sequence length="210" mass="24908">MNKIHDLQECEFGEVSGSVALNFSQVQIILNNLIISCNNSINLLYHIFFCLLIILAIYEREYYKPKINQFKSNRNGGLQFFHYILMNNQQRLQKGQAHIILISHDNTRLCNNIHFYLSKQSKTNDLKFYLQPKLNWSETNVWYKKKYVDKNKLARFMQEIRHITNIDVLVELLSNYSRYKTAVYSSNNNLESQIPFQEITTDLNNIDISR</sequence>
<protein>
    <submittedName>
        <fullName evidence="1">10580_t:CDS:1</fullName>
    </submittedName>
</protein>
<dbReference type="Proteomes" id="UP000789860">
    <property type="component" value="Unassembled WGS sequence"/>
</dbReference>
<name>A0ACA9JZB7_9GLOM</name>
<accession>A0ACA9JZB7</accession>
<proteinExistence type="predicted"/>
<comment type="caution">
    <text evidence="1">The sequence shown here is derived from an EMBL/GenBank/DDBJ whole genome shotgun (WGS) entry which is preliminary data.</text>
</comment>
<gene>
    <name evidence="1" type="ORF">SCALOS_LOCUS766</name>
</gene>